<gene>
    <name evidence="2" type="ORF">GCM10010315_35980</name>
</gene>
<comment type="caution">
    <text evidence="2">The sequence shown here is derived from an EMBL/GenBank/DDBJ whole genome shotgun (WGS) entry which is preliminary data.</text>
</comment>
<dbReference type="PANTHER" id="PTHR40446">
    <property type="entry name" value="N-ACETYLGLUCOSAMINE-1-PHOSPHODIESTER ALPHA-N-ACETYLGLUCOSAMINIDASE"/>
    <property type="match status" value="1"/>
</dbReference>
<dbReference type="Proteomes" id="UP001500886">
    <property type="component" value="Unassembled WGS sequence"/>
</dbReference>
<protein>
    <recommendedName>
        <fullName evidence="1">Phosphodiester glycosidase domain-containing protein</fullName>
    </recommendedName>
</protein>
<dbReference type="InterPro" id="IPR018711">
    <property type="entry name" value="NAGPA"/>
</dbReference>
<dbReference type="Pfam" id="PF09992">
    <property type="entry name" value="NAGPA"/>
    <property type="match status" value="1"/>
</dbReference>
<dbReference type="PANTHER" id="PTHR40446:SF2">
    <property type="entry name" value="N-ACETYLGLUCOSAMINE-1-PHOSPHODIESTER ALPHA-N-ACETYLGLUCOSAMINIDASE"/>
    <property type="match status" value="1"/>
</dbReference>
<evidence type="ECO:0000313" key="2">
    <source>
        <dbReference type="EMBL" id="GAA2718984.1"/>
    </source>
</evidence>
<sequence length="400" mass="41791">MLVTWFSWVGGGTAHAGAGEPAVPLVLEKASSVAPGVTYRGFKVRGAHGTAYGHLLTVDLRNRRVSVDLLYPGAVAARARVSQLADREGAVGGVNGDFFNIAEAQHPGVDATGAPVGPAIASGRALKAAVPDGQRFGPALPRGTSTEDVLAVGTDGVGRLEELELDGSVETPDDDLPLSGFNQYAIPVDGIGAFTPAWGRASRLRSTCGTDRDRGARCARETYEVTVRGGRVSRTARRPGSGPVPRGSVVLVGREDGARDLRRLEVGDRVSVEQHLRPRHAGALRFAIGGFPVLRDGRPLRGLDATTPAVRTAVGLADDGHRLYLLALDGGAAWRPGLTVAELARTLDRLGADDAFNLDGGGSSTLVTKGPHDRHAVVRNHPSGGAERPVPNGIGVFVRR</sequence>
<proteinExistence type="predicted"/>
<dbReference type="EMBL" id="BAAASL010000012">
    <property type="protein sequence ID" value="GAA2718984.1"/>
    <property type="molecule type" value="Genomic_DNA"/>
</dbReference>
<feature type="domain" description="Phosphodiester glycosidase" evidence="1">
    <location>
        <begin position="223"/>
        <end position="397"/>
    </location>
</feature>
<keyword evidence="3" id="KW-1185">Reference proteome</keyword>
<evidence type="ECO:0000259" key="1">
    <source>
        <dbReference type="Pfam" id="PF09992"/>
    </source>
</evidence>
<evidence type="ECO:0000313" key="3">
    <source>
        <dbReference type="Proteomes" id="UP001500886"/>
    </source>
</evidence>
<accession>A0ABN3TTU1</accession>
<organism evidence="2 3">
    <name type="scientific">Streptomyces luteosporeus</name>
    <dbReference type="NCBI Taxonomy" id="173856"/>
    <lineage>
        <taxon>Bacteria</taxon>
        <taxon>Bacillati</taxon>
        <taxon>Actinomycetota</taxon>
        <taxon>Actinomycetes</taxon>
        <taxon>Kitasatosporales</taxon>
        <taxon>Streptomycetaceae</taxon>
        <taxon>Streptomyces</taxon>
    </lineage>
</organism>
<name>A0ABN3TTU1_9ACTN</name>
<reference evidence="2 3" key="1">
    <citation type="journal article" date="2019" name="Int. J. Syst. Evol. Microbiol.">
        <title>The Global Catalogue of Microorganisms (GCM) 10K type strain sequencing project: providing services to taxonomists for standard genome sequencing and annotation.</title>
        <authorList>
            <consortium name="The Broad Institute Genomics Platform"/>
            <consortium name="The Broad Institute Genome Sequencing Center for Infectious Disease"/>
            <person name="Wu L."/>
            <person name="Ma J."/>
        </authorList>
    </citation>
    <scope>NUCLEOTIDE SEQUENCE [LARGE SCALE GENOMIC DNA]</scope>
    <source>
        <strain evidence="2 3">JCM 4542</strain>
    </source>
</reference>